<organism evidence="1 2">
    <name type="scientific">Vermiconidia calcicola</name>
    <dbReference type="NCBI Taxonomy" id="1690605"/>
    <lineage>
        <taxon>Eukaryota</taxon>
        <taxon>Fungi</taxon>
        <taxon>Dikarya</taxon>
        <taxon>Ascomycota</taxon>
        <taxon>Pezizomycotina</taxon>
        <taxon>Dothideomycetes</taxon>
        <taxon>Dothideomycetidae</taxon>
        <taxon>Mycosphaerellales</taxon>
        <taxon>Extremaceae</taxon>
        <taxon>Vermiconidia</taxon>
    </lineage>
</organism>
<evidence type="ECO:0000313" key="2">
    <source>
        <dbReference type="Proteomes" id="UP001281147"/>
    </source>
</evidence>
<gene>
    <name evidence="1" type="ORF">LTR37_019772</name>
</gene>
<comment type="caution">
    <text evidence="1">The sequence shown here is derived from an EMBL/GenBank/DDBJ whole genome shotgun (WGS) entry which is preliminary data.</text>
</comment>
<dbReference type="Proteomes" id="UP001281147">
    <property type="component" value="Unassembled WGS sequence"/>
</dbReference>
<dbReference type="EMBL" id="JAUTXU010000317">
    <property type="protein sequence ID" value="KAK3686487.1"/>
    <property type="molecule type" value="Genomic_DNA"/>
</dbReference>
<name>A0ACC3MF10_9PEZI</name>
<sequence length="1092" mass="119396">MAAAQVVITQANGDTPAIGGLFDGLSFFLVQRLPQRSVFVQRIQANGGRVVKHENQADHIIADHYRRDCPAGSIAYTFIEDAISDGQLPDPNKHPAGPPPGTVRQAGSGVPRKSTRTPFSADDDRVLWQWVKRCEAEGLLVKGNEIYKQLEAKNPRHTYQAWRDRYIKRLMDKPPAGVEVTVAANAPPSPPTAQDEQAEVEAGPSGRIRSANVQRKSDENVGEEPEFSEEDFEALILAADDIENVQKDQLDEAWEAWAERFADHSAQSWRRYWEDTVRPIYLQRKTDGKGKRRQQPAVNGAVVAKGINRAGETDGDAVAARKAAKSGERETTPSRPQSSGSHKRKRGSTASPAKRTPRTYDRKKQKPSGAEIFGEQEDDDTRESRQQVQSPQNAASTARPMQNPSDDNGEQSHAEPNIPTPELNAAAQTQLNLEAVQTPAHDVPMSEPIRDKQKQFHEEVLGTSRAPVSVEEVLMSNPLSSEANGAAVPTSEMNREAQAQINEEFAGTSRPSESLEVNPVSNLPTSDINRAADQQLQRESTERGEEIEEEELGDAINSQAWTDSPLKGSKAVNMATAEDAPMSNARPQGDALTEANLLSQQAQHRKQLRGADLPDDDEMPNEERQDEFVRLLQSLTNQGTSAQPPASGPSAQVTHVDGVEDQQDLPQGPPAEDDPLETRMIAELPLSSQQEIDKSFEDVLQWPDSPQAPQQKDNVQSPAGSLELDTQVAYPSLPSHEDAIPQRAQEHAVSAQAAVADQVSYSSLPQQPTAGIENGFLQVTEEAMSSPLPESQSSRSVVGTDDEDEGVSEEAHQEDHIDLTVPEPDGGWDMSSSPAKIRGVQAAETALYEGNRPLAAGLGRAEDVAEYAAQYPEDDEEDEEIVEELVEAAHQEVVELSSQSSSSSSDDSHEPTTQTDPLAMDRKRAIETQDIVAAETQLPDFDLPLPPDSDIDSNPDLLSNPLAQPPPSSPPQPNAATLESQLALPTTQKLPEEDVVAYIDTMVHARNFSEPSVIAALKCTSCRSDLAELVLLDERAGKGLPRDVAGIWSEAEDRVLESGDARGLRGLEAKHTWDEVMERMKFLEEWREDEDE</sequence>
<proteinExistence type="predicted"/>
<keyword evidence="2" id="KW-1185">Reference proteome</keyword>
<reference evidence="1" key="1">
    <citation type="submission" date="2023-07" db="EMBL/GenBank/DDBJ databases">
        <title>Black Yeasts Isolated from many extreme environments.</title>
        <authorList>
            <person name="Coleine C."/>
            <person name="Stajich J.E."/>
            <person name="Selbmann L."/>
        </authorList>
    </citation>
    <scope>NUCLEOTIDE SEQUENCE</scope>
    <source>
        <strain evidence="1">CCFEE 5714</strain>
    </source>
</reference>
<protein>
    <submittedName>
        <fullName evidence="1">Uncharacterized protein</fullName>
    </submittedName>
</protein>
<accession>A0ACC3MF10</accession>
<evidence type="ECO:0000313" key="1">
    <source>
        <dbReference type="EMBL" id="KAK3686487.1"/>
    </source>
</evidence>